<reference evidence="2" key="1">
    <citation type="submission" date="2009-10" db="EMBL/GenBank/DDBJ databases">
        <title>Complete sequence of Bacillus selenitireducens MLS10.</title>
        <authorList>
            <consortium name="US DOE Joint Genome Institute"/>
            <person name="Lucas S."/>
            <person name="Copeland A."/>
            <person name="Lapidus A."/>
            <person name="Glavina del Rio T."/>
            <person name="Dalin E."/>
            <person name="Tice H."/>
            <person name="Bruce D."/>
            <person name="Goodwin L."/>
            <person name="Pitluck S."/>
            <person name="Sims D."/>
            <person name="Brettin T."/>
            <person name="Detter J.C."/>
            <person name="Han C."/>
            <person name="Larimer F."/>
            <person name="Land M."/>
            <person name="Hauser L."/>
            <person name="Kyrpides N."/>
            <person name="Ovchinnikova G."/>
            <person name="Stolz J."/>
        </authorList>
    </citation>
    <scope>NUCLEOTIDE SEQUENCE [LARGE SCALE GENOMIC DNA]</scope>
    <source>
        <strain evidence="2">MLS10</strain>
    </source>
</reference>
<dbReference type="Proteomes" id="UP000000271">
    <property type="component" value="Chromosome"/>
</dbReference>
<protein>
    <submittedName>
        <fullName evidence="2">Uncharacterized protein</fullName>
    </submittedName>
</protein>
<dbReference type="HOGENOM" id="CLU_2476855_0_0_9"/>
<name>D6XWT7_BACIE</name>
<sequence length="87" mass="10189">MTVVYVLLAVGIATLVYAVFKKDNGEEIDHKMENFSITLMKELERTNKRVDALQEELEQVKTREVILTEQLKYEQKQNSKNEEKVTQ</sequence>
<dbReference type="EMBL" id="CP001791">
    <property type="protein sequence ID" value="ADH99913.1"/>
    <property type="molecule type" value="Genomic_DNA"/>
</dbReference>
<dbReference type="KEGG" id="bse:Bsel_2411"/>
<keyword evidence="3" id="KW-1185">Reference proteome</keyword>
<evidence type="ECO:0000256" key="1">
    <source>
        <dbReference type="SAM" id="Coils"/>
    </source>
</evidence>
<dbReference type="RefSeq" id="WP_013173335.1">
    <property type="nucleotide sequence ID" value="NC_014219.1"/>
</dbReference>
<dbReference type="STRING" id="439292.Bsel_2411"/>
<feature type="coiled-coil region" evidence="1">
    <location>
        <begin position="36"/>
        <end position="70"/>
    </location>
</feature>
<dbReference type="AlphaFoldDB" id="D6XWT7"/>
<keyword evidence="1" id="KW-0175">Coiled coil</keyword>
<gene>
    <name evidence="2" type="ordered locus">Bsel_2411</name>
</gene>
<proteinExistence type="predicted"/>
<accession>D6XWT7</accession>
<dbReference type="OrthoDB" id="2454584at2"/>
<evidence type="ECO:0000313" key="3">
    <source>
        <dbReference type="Proteomes" id="UP000000271"/>
    </source>
</evidence>
<organism evidence="2 3">
    <name type="scientific">Bacillus selenitireducens (strain ATCC 700615 / DSM 15326 / MLS10)</name>
    <dbReference type="NCBI Taxonomy" id="439292"/>
    <lineage>
        <taxon>Bacteria</taxon>
        <taxon>Bacillati</taxon>
        <taxon>Bacillota</taxon>
        <taxon>Bacilli</taxon>
        <taxon>Bacillales</taxon>
        <taxon>Bacillaceae</taxon>
        <taxon>Salisediminibacterium</taxon>
    </lineage>
</organism>
<evidence type="ECO:0000313" key="2">
    <source>
        <dbReference type="EMBL" id="ADH99913.1"/>
    </source>
</evidence>